<protein>
    <submittedName>
        <fullName evidence="3">NADPH2:quinone reductase</fullName>
        <ecNumber evidence="3">1.6.5.5</ecNumber>
    </submittedName>
</protein>
<keyword evidence="3" id="KW-0560">Oxidoreductase</keyword>
<dbReference type="RefSeq" id="WP_211842303.1">
    <property type="nucleotide sequence ID" value="NZ_JAAEDJ010000011.1"/>
</dbReference>
<accession>A0A840Y1E5</accession>
<dbReference type="SMART" id="SM00829">
    <property type="entry name" value="PKS_ER"/>
    <property type="match status" value="1"/>
</dbReference>
<dbReference type="SUPFAM" id="SSF50129">
    <property type="entry name" value="GroES-like"/>
    <property type="match status" value="1"/>
</dbReference>
<name>A0A840Y1E5_9PROT</name>
<dbReference type="EC" id="1.6.5.5" evidence="3"/>
<dbReference type="InterPro" id="IPR013154">
    <property type="entry name" value="ADH-like_N"/>
</dbReference>
<dbReference type="AlphaFoldDB" id="A0A840Y1E5"/>
<dbReference type="EMBL" id="JACIJE010000005">
    <property type="protein sequence ID" value="MBB5689841.1"/>
    <property type="molecule type" value="Genomic_DNA"/>
</dbReference>
<dbReference type="SUPFAM" id="SSF51735">
    <property type="entry name" value="NAD(P)-binding Rossmann-fold domains"/>
    <property type="match status" value="1"/>
</dbReference>
<dbReference type="Pfam" id="PF08240">
    <property type="entry name" value="ADH_N"/>
    <property type="match status" value="1"/>
</dbReference>
<dbReference type="GO" id="GO:0003960">
    <property type="term" value="F:quinone reductase (NADPH) activity"/>
    <property type="evidence" value="ECO:0007669"/>
    <property type="project" value="UniProtKB-EC"/>
</dbReference>
<dbReference type="Pfam" id="PF00107">
    <property type="entry name" value="ADH_zinc_N"/>
    <property type="match status" value="1"/>
</dbReference>
<reference evidence="3 4" key="1">
    <citation type="submission" date="2020-08" db="EMBL/GenBank/DDBJ databases">
        <title>Genomic Encyclopedia of Type Strains, Phase IV (KMG-IV): sequencing the most valuable type-strain genomes for metagenomic binning, comparative biology and taxonomic classification.</title>
        <authorList>
            <person name="Goeker M."/>
        </authorList>
    </citation>
    <scope>NUCLEOTIDE SEQUENCE [LARGE SCALE GENOMIC DNA]</scope>
    <source>
        <strain evidence="3 4">DSM 25895</strain>
    </source>
</reference>
<dbReference type="PANTHER" id="PTHR44154">
    <property type="entry name" value="QUINONE OXIDOREDUCTASE"/>
    <property type="match status" value="1"/>
</dbReference>
<evidence type="ECO:0000313" key="3">
    <source>
        <dbReference type="EMBL" id="MBB5689841.1"/>
    </source>
</evidence>
<evidence type="ECO:0000256" key="1">
    <source>
        <dbReference type="ARBA" id="ARBA00022857"/>
    </source>
</evidence>
<dbReference type="PANTHER" id="PTHR44154:SF1">
    <property type="entry name" value="QUINONE OXIDOREDUCTASE"/>
    <property type="match status" value="1"/>
</dbReference>
<dbReference type="Gene3D" id="3.90.180.10">
    <property type="entry name" value="Medium-chain alcohol dehydrogenases, catalytic domain"/>
    <property type="match status" value="1"/>
</dbReference>
<gene>
    <name evidence="3" type="ORF">FHS88_001967</name>
</gene>
<organism evidence="3 4">
    <name type="scientific">Neoroseomonas alkaliterrae</name>
    <dbReference type="NCBI Taxonomy" id="1452450"/>
    <lineage>
        <taxon>Bacteria</taxon>
        <taxon>Pseudomonadati</taxon>
        <taxon>Pseudomonadota</taxon>
        <taxon>Alphaproteobacteria</taxon>
        <taxon>Acetobacterales</taxon>
        <taxon>Acetobacteraceae</taxon>
        <taxon>Neoroseomonas</taxon>
    </lineage>
</organism>
<dbReference type="InterPro" id="IPR020843">
    <property type="entry name" value="ER"/>
</dbReference>
<dbReference type="Gene3D" id="3.40.50.720">
    <property type="entry name" value="NAD(P)-binding Rossmann-like Domain"/>
    <property type="match status" value="1"/>
</dbReference>
<sequence length="327" mass="34212">MSGTMRAAVVTADGVQLREVPRPVPGPEEVLVRVRAATLNRADLGVAAGGAHGAMGGPGTILGLDFAGEVVAVGPGVTGVKPGDRVTASGAGGYAEYAVADIGRVQQVPDRNLSWEEAATLPVALATMHDAIVVNGRLARGESVMILGASSGVGIMGMQIAKFMGAGLVVGTSTDATRRARLKEFGADITVDTRDADWAAQVLAATDGKGVDLVVDQVSGPTINAAMRCTAILGRIVNVGRLGGAKGEFDFDLHATRRITYIGVTHRTRSRAEIRAEYEAMRRDLWAAVEEGRFAIPIDRVFPLEEVAQALAHMKANRHFGKIVLSV</sequence>
<feature type="domain" description="Enoyl reductase (ER)" evidence="2">
    <location>
        <begin position="11"/>
        <end position="325"/>
    </location>
</feature>
<evidence type="ECO:0000259" key="2">
    <source>
        <dbReference type="SMART" id="SM00829"/>
    </source>
</evidence>
<dbReference type="Proteomes" id="UP000562254">
    <property type="component" value="Unassembled WGS sequence"/>
</dbReference>
<comment type="caution">
    <text evidence="3">The sequence shown here is derived from an EMBL/GenBank/DDBJ whole genome shotgun (WGS) entry which is preliminary data.</text>
</comment>
<keyword evidence="4" id="KW-1185">Reference proteome</keyword>
<evidence type="ECO:0000313" key="4">
    <source>
        <dbReference type="Proteomes" id="UP000562254"/>
    </source>
</evidence>
<keyword evidence="1" id="KW-0521">NADP</keyword>
<dbReference type="InterPro" id="IPR051603">
    <property type="entry name" value="Zinc-ADH_QOR/CCCR"/>
</dbReference>
<dbReference type="InterPro" id="IPR036291">
    <property type="entry name" value="NAD(P)-bd_dom_sf"/>
</dbReference>
<proteinExistence type="predicted"/>
<dbReference type="InterPro" id="IPR013149">
    <property type="entry name" value="ADH-like_C"/>
</dbReference>
<dbReference type="InterPro" id="IPR011032">
    <property type="entry name" value="GroES-like_sf"/>
</dbReference>